<evidence type="ECO:0000256" key="16">
    <source>
        <dbReference type="PROSITE-ProRule" id="PRU00169"/>
    </source>
</evidence>
<dbReference type="InterPro" id="IPR009057">
    <property type="entry name" value="Homeodomain-like_sf"/>
</dbReference>
<evidence type="ECO:0000256" key="11">
    <source>
        <dbReference type="ARBA" id="ARBA00023159"/>
    </source>
</evidence>
<dbReference type="STRING" id="573024.SAMN05216208_0160"/>
<sequence>MDGTVLIADDDRTIRTVLSQALTRAGCKVHATSSLTTLMRWVGEGMGDAIISDVVMPDGNGLEMLPKIAAERPGLPVIIISAQNTVMTAIRATEAEAWDYLPKPFDLPDLMARTARALDSRRSARAPAPEQPPEALPLVGQSAPMQALFRDLARVINSDLPVWIAGESGTGKSLVARVIHDVSDRRRRPFVTIGPGDLAGPAAPAQILDRAGAGTIVLDGLQDFTADAQLGALMLIDAAARSEAPPRLIGTAQNADDLRSDLYYRLAGAVIDVPPLRERREDIPLLATHFLFLAEETGAPARRLAPAALDALRAHDWPGNLRELEHAARRLALSARVPEIARSEVDALLAARSAAPQAPAAAAMAETLPQAVAAHVQRYFDLHGQDLPPAGLYARVLREVEAPLLRIALDSVGGNQAKCAELLGINRNTLRKKMTDLDIEVTRRRKLM</sequence>
<dbReference type="AlphaFoldDB" id="A0A1N7GE35"/>
<evidence type="ECO:0000256" key="13">
    <source>
        <dbReference type="ARBA" id="ARBA00029881"/>
    </source>
</evidence>
<dbReference type="PROSITE" id="PS00688">
    <property type="entry name" value="SIGMA54_INTERACT_3"/>
    <property type="match status" value="1"/>
</dbReference>
<keyword evidence="7" id="KW-0067">ATP-binding</keyword>
<dbReference type="GO" id="GO:0005737">
    <property type="term" value="C:cytoplasm"/>
    <property type="evidence" value="ECO:0007669"/>
    <property type="project" value="UniProtKB-SubCell"/>
</dbReference>
<dbReference type="Pfam" id="PF02954">
    <property type="entry name" value="HTH_8"/>
    <property type="match status" value="1"/>
</dbReference>
<dbReference type="CDD" id="cd00009">
    <property type="entry name" value="AAA"/>
    <property type="match status" value="1"/>
</dbReference>
<dbReference type="PANTHER" id="PTHR32071">
    <property type="entry name" value="TRANSCRIPTIONAL REGULATORY PROTEIN"/>
    <property type="match status" value="1"/>
</dbReference>
<evidence type="ECO:0000256" key="6">
    <source>
        <dbReference type="ARBA" id="ARBA00022741"/>
    </source>
</evidence>
<dbReference type="OrthoDB" id="9805953at2"/>
<dbReference type="Proteomes" id="UP000186019">
    <property type="component" value="Unassembled WGS sequence"/>
</dbReference>
<dbReference type="GO" id="GO:0006355">
    <property type="term" value="P:regulation of DNA-templated transcription"/>
    <property type="evidence" value="ECO:0007669"/>
    <property type="project" value="InterPro"/>
</dbReference>
<dbReference type="RefSeq" id="WP_076533024.1">
    <property type="nucleotide sequence ID" value="NZ_FOAC01000001.1"/>
</dbReference>
<keyword evidence="4" id="KW-0678">Repressor</keyword>
<evidence type="ECO:0000313" key="19">
    <source>
        <dbReference type="EMBL" id="SIS10885.1"/>
    </source>
</evidence>
<dbReference type="GO" id="GO:0000160">
    <property type="term" value="P:phosphorelay signal transduction system"/>
    <property type="evidence" value="ECO:0007669"/>
    <property type="project" value="UniProtKB-KW"/>
</dbReference>
<dbReference type="GO" id="GO:0005524">
    <property type="term" value="F:ATP binding"/>
    <property type="evidence" value="ECO:0007669"/>
    <property type="project" value="UniProtKB-KW"/>
</dbReference>
<organism evidence="19 20">
    <name type="scientific">Roseovarius nanhaiticus</name>
    <dbReference type="NCBI Taxonomy" id="573024"/>
    <lineage>
        <taxon>Bacteria</taxon>
        <taxon>Pseudomonadati</taxon>
        <taxon>Pseudomonadota</taxon>
        <taxon>Alphaproteobacteria</taxon>
        <taxon>Rhodobacterales</taxon>
        <taxon>Roseobacteraceae</taxon>
        <taxon>Roseovarius</taxon>
    </lineage>
</organism>
<reference evidence="19 20" key="1">
    <citation type="submission" date="2017-01" db="EMBL/GenBank/DDBJ databases">
        <authorList>
            <person name="Mah S.A."/>
            <person name="Swanson W.J."/>
            <person name="Moy G.W."/>
            <person name="Vacquier V.D."/>
        </authorList>
    </citation>
    <scope>NUCLEOTIDE SEQUENCE [LARGE SCALE GENOMIC DNA]</scope>
    <source>
        <strain evidence="19 20">DSM 29590</strain>
    </source>
</reference>
<evidence type="ECO:0000256" key="15">
    <source>
        <dbReference type="ARBA" id="ARBA00043886"/>
    </source>
</evidence>
<gene>
    <name evidence="19" type="ORF">SAMN05421666_1975</name>
</gene>
<name>A0A1N7GE35_9RHOB</name>
<proteinExistence type="predicted"/>
<evidence type="ECO:0000256" key="9">
    <source>
        <dbReference type="ARBA" id="ARBA00023015"/>
    </source>
</evidence>
<dbReference type="InterPro" id="IPR025944">
    <property type="entry name" value="Sigma_54_int_dom_CS"/>
</dbReference>
<accession>A0A1N7GE35</accession>
<comment type="function">
    <text evidence="15">Member of the two-component regulatory system NtrB/NtrC, which controls expression of the nitrogen-regulated (ntr) genes in response to nitrogen limitation. Phosphorylated NtrC binds directly to DNA and stimulates the formation of open promoter-sigma54-RNA polymerase complexes.</text>
</comment>
<dbReference type="Pfam" id="PF14532">
    <property type="entry name" value="Sigma54_activ_2"/>
    <property type="match status" value="1"/>
</dbReference>
<protein>
    <recommendedName>
        <fullName evidence="2">DNA-binding transcriptional regulator NtrC</fullName>
    </recommendedName>
    <alternativeName>
        <fullName evidence="13">Nitrogen regulation protein NR(I)</fullName>
    </alternativeName>
    <alternativeName>
        <fullName evidence="14">Nitrogen regulator I</fullName>
    </alternativeName>
</protein>
<dbReference type="InterPro" id="IPR001789">
    <property type="entry name" value="Sig_transdc_resp-reg_receiver"/>
</dbReference>
<keyword evidence="11" id="KW-0010">Activator</keyword>
<dbReference type="Gene3D" id="3.40.50.300">
    <property type="entry name" value="P-loop containing nucleotide triphosphate hydrolases"/>
    <property type="match status" value="1"/>
</dbReference>
<dbReference type="SUPFAM" id="SSF46689">
    <property type="entry name" value="Homeodomain-like"/>
    <property type="match status" value="1"/>
</dbReference>
<dbReference type="SUPFAM" id="SSF52540">
    <property type="entry name" value="P-loop containing nucleoside triphosphate hydrolases"/>
    <property type="match status" value="1"/>
</dbReference>
<dbReference type="PRINTS" id="PR01590">
    <property type="entry name" value="HTHFIS"/>
</dbReference>
<dbReference type="PROSITE" id="PS50110">
    <property type="entry name" value="RESPONSE_REGULATORY"/>
    <property type="match status" value="1"/>
</dbReference>
<keyword evidence="20" id="KW-1185">Reference proteome</keyword>
<dbReference type="SMART" id="SM00448">
    <property type="entry name" value="REC"/>
    <property type="match status" value="1"/>
</dbReference>
<dbReference type="Gene3D" id="1.10.10.60">
    <property type="entry name" value="Homeodomain-like"/>
    <property type="match status" value="1"/>
</dbReference>
<dbReference type="Gene3D" id="3.40.50.2300">
    <property type="match status" value="1"/>
</dbReference>
<dbReference type="InterPro" id="IPR011006">
    <property type="entry name" value="CheY-like_superfamily"/>
</dbReference>
<dbReference type="SUPFAM" id="SSF52172">
    <property type="entry name" value="CheY-like"/>
    <property type="match status" value="1"/>
</dbReference>
<evidence type="ECO:0000259" key="17">
    <source>
        <dbReference type="PROSITE" id="PS50045"/>
    </source>
</evidence>
<feature type="modified residue" description="4-aspartylphosphate" evidence="16">
    <location>
        <position position="53"/>
    </location>
</feature>
<evidence type="ECO:0000256" key="5">
    <source>
        <dbReference type="ARBA" id="ARBA00022553"/>
    </source>
</evidence>
<evidence type="ECO:0000259" key="18">
    <source>
        <dbReference type="PROSITE" id="PS50110"/>
    </source>
</evidence>
<dbReference type="Gene3D" id="1.10.8.60">
    <property type="match status" value="1"/>
</dbReference>
<keyword evidence="5 16" id="KW-0597">Phosphoprotein</keyword>
<comment type="subcellular location">
    <subcellularLocation>
        <location evidence="1">Cytoplasm</location>
    </subcellularLocation>
</comment>
<keyword evidence="9" id="KW-0805">Transcription regulation</keyword>
<dbReference type="InterPro" id="IPR002197">
    <property type="entry name" value="HTH_Fis"/>
</dbReference>
<evidence type="ECO:0000256" key="14">
    <source>
        <dbReference type="ARBA" id="ARBA00031910"/>
    </source>
</evidence>
<dbReference type="GO" id="GO:0043565">
    <property type="term" value="F:sequence-specific DNA binding"/>
    <property type="evidence" value="ECO:0007669"/>
    <property type="project" value="InterPro"/>
</dbReference>
<dbReference type="PROSITE" id="PS50045">
    <property type="entry name" value="SIGMA54_INTERACT_4"/>
    <property type="match status" value="1"/>
</dbReference>
<keyword evidence="6" id="KW-0547">Nucleotide-binding</keyword>
<dbReference type="Pfam" id="PF00072">
    <property type="entry name" value="Response_reg"/>
    <property type="match status" value="1"/>
</dbReference>
<keyword evidence="10" id="KW-0238">DNA-binding</keyword>
<evidence type="ECO:0000256" key="7">
    <source>
        <dbReference type="ARBA" id="ARBA00022840"/>
    </source>
</evidence>
<evidence type="ECO:0000256" key="2">
    <source>
        <dbReference type="ARBA" id="ARBA00019059"/>
    </source>
</evidence>
<evidence type="ECO:0000313" key="20">
    <source>
        <dbReference type="Proteomes" id="UP000186019"/>
    </source>
</evidence>
<keyword evidence="12" id="KW-0804">Transcription</keyword>
<dbReference type="PANTHER" id="PTHR32071:SF95">
    <property type="entry name" value="DNA-BINDING TRANSCRIPTIONAL REGULATOR NTRC"/>
    <property type="match status" value="1"/>
</dbReference>
<evidence type="ECO:0000256" key="1">
    <source>
        <dbReference type="ARBA" id="ARBA00004496"/>
    </source>
</evidence>
<evidence type="ECO:0000256" key="4">
    <source>
        <dbReference type="ARBA" id="ARBA00022491"/>
    </source>
</evidence>
<evidence type="ECO:0000256" key="10">
    <source>
        <dbReference type="ARBA" id="ARBA00023125"/>
    </source>
</evidence>
<evidence type="ECO:0000256" key="8">
    <source>
        <dbReference type="ARBA" id="ARBA00023012"/>
    </source>
</evidence>
<evidence type="ECO:0000256" key="3">
    <source>
        <dbReference type="ARBA" id="ARBA00022490"/>
    </source>
</evidence>
<feature type="domain" description="Response regulatory" evidence="18">
    <location>
        <begin position="4"/>
        <end position="118"/>
    </location>
</feature>
<keyword evidence="3" id="KW-0963">Cytoplasm</keyword>
<dbReference type="InterPro" id="IPR058031">
    <property type="entry name" value="AAA_lid_NorR"/>
</dbReference>
<evidence type="ECO:0000256" key="12">
    <source>
        <dbReference type="ARBA" id="ARBA00023163"/>
    </source>
</evidence>
<dbReference type="EMBL" id="FTNV01000001">
    <property type="protein sequence ID" value="SIS10885.1"/>
    <property type="molecule type" value="Genomic_DNA"/>
</dbReference>
<dbReference type="InterPro" id="IPR027417">
    <property type="entry name" value="P-loop_NTPase"/>
</dbReference>
<keyword evidence="8" id="KW-0902">Two-component regulatory system</keyword>
<feature type="domain" description="Sigma-54 factor interaction" evidence="17">
    <location>
        <begin position="138"/>
        <end position="333"/>
    </location>
</feature>
<dbReference type="InterPro" id="IPR002078">
    <property type="entry name" value="Sigma_54_int"/>
</dbReference>
<dbReference type="Pfam" id="PF25601">
    <property type="entry name" value="AAA_lid_14"/>
    <property type="match status" value="1"/>
</dbReference>